<feature type="non-terminal residue" evidence="2">
    <location>
        <position position="1"/>
    </location>
</feature>
<dbReference type="EMBL" id="FJ047682">
    <property type="protein sequence ID" value="AFG45094.1"/>
    <property type="molecule type" value="Genomic_DNA"/>
</dbReference>
<proteinExistence type="predicted"/>
<accession>H9V5Q1</accession>
<protein>
    <submittedName>
        <fullName evidence="2">Uncharacterized protein</fullName>
    </submittedName>
</protein>
<feature type="transmembrane region" description="Helical" evidence="1">
    <location>
        <begin position="15"/>
        <end position="34"/>
    </location>
</feature>
<keyword evidence="1" id="KW-0472">Membrane</keyword>
<keyword evidence="1" id="KW-0812">Transmembrane</keyword>
<gene>
    <name evidence="2" type="ORF">0_11868_01</name>
</gene>
<organism evidence="2">
    <name type="scientific">Pinus taeda</name>
    <name type="common">Loblolly pine</name>
    <dbReference type="NCBI Taxonomy" id="3352"/>
    <lineage>
        <taxon>Eukaryota</taxon>
        <taxon>Viridiplantae</taxon>
        <taxon>Streptophyta</taxon>
        <taxon>Embryophyta</taxon>
        <taxon>Tracheophyta</taxon>
        <taxon>Spermatophyta</taxon>
        <taxon>Pinopsida</taxon>
        <taxon>Pinidae</taxon>
        <taxon>Conifers I</taxon>
        <taxon>Pinales</taxon>
        <taxon>Pinaceae</taxon>
        <taxon>Pinus</taxon>
        <taxon>Pinus subgen. Pinus</taxon>
    </lineage>
</organism>
<evidence type="ECO:0000313" key="2">
    <source>
        <dbReference type="EMBL" id="AFG45094.1"/>
    </source>
</evidence>
<reference evidence="2" key="1">
    <citation type="submission" date="2008-08" db="EMBL/GenBank/DDBJ databases">
        <title>Nucleotide Diversity and Divergence in the Loblolly Pine Gene Space.</title>
        <authorList>
            <person name="Neale D.B."/>
            <person name="Wegrzyn J.L."/>
            <person name="Lee J.M."/>
            <person name="Eckert A.J."/>
            <person name="Liechty J.D."/>
            <person name="Stevens K.A."/>
            <person name="Langley C.H."/>
        </authorList>
    </citation>
    <scope>NUCLEOTIDE SEQUENCE</scope>
    <source>
        <strain evidence="2">3934</strain>
        <tissue evidence="2">Megagametophyte</tissue>
    </source>
</reference>
<dbReference type="AlphaFoldDB" id="H9V5Q1"/>
<keyword evidence="1" id="KW-1133">Transmembrane helix</keyword>
<name>H9V5Q1_PINTA</name>
<sequence>LSQITMIGYFSIKKFSYSTLLIPLPFVSVAFGYVCRKCFYTSCCITSLEVACKGVKEVPSLSSLVDAFTPPCLLVDAEFNDVEQYEDAHSAILSRASSTDTSKT</sequence>
<evidence type="ECO:0000256" key="1">
    <source>
        <dbReference type="SAM" id="Phobius"/>
    </source>
</evidence>